<organism evidence="2 3">
    <name type="scientific">Acinetobacter proteolyticus</name>
    <dbReference type="NCBI Taxonomy" id="1776741"/>
    <lineage>
        <taxon>Bacteria</taxon>
        <taxon>Pseudomonadati</taxon>
        <taxon>Pseudomonadota</taxon>
        <taxon>Gammaproteobacteria</taxon>
        <taxon>Moraxellales</taxon>
        <taxon>Moraxellaceae</taxon>
        <taxon>Acinetobacter</taxon>
    </lineage>
</organism>
<dbReference type="AlphaFoldDB" id="A0A2N0WEZ0"/>
<gene>
    <name evidence="2" type="ORF">CW311_11650</name>
</gene>
<proteinExistence type="predicted"/>
<sequence length="76" mass="8926">MSKNLINHKQCQNCGARVKHYYSYCGRCGNNDVVNWKLTGYFWLIAGAIFLIAMYFATKNFCSHAFFTQVEFCKYF</sequence>
<keyword evidence="1" id="KW-0472">Membrane</keyword>
<comment type="caution">
    <text evidence="2">The sequence shown here is derived from an EMBL/GenBank/DDBJ whole genome shotgun (WGS) entry which is preliminary data.</text>
</comment>
<name>A0A2N0WEZ0_9GAMM</name>
<evidence type="ECO:0000313" key="3">
    <source>
        <dbReference type="Proteomes" id="UP000233553"/>
    </source>
</evidence>
<accession>A0A2N0WEZ0</accession>
<evidence type="ECO:0000313" key="2">
    <source>
        <dbReference type="EMBL" id="PKF33447.1"/>
    </source>
</evidence>
<dbReference type="EMBL" id="PISJ01000013">
    <property type="protein sequence ID" value="PKF33447.1"/>
    <property type="molecule type" value="Genomic_DNA"/>
</dbReference>
<evidence type="ECO:0000256" key="1">
    <source>
        <dbReference type="SAM" id="Phobius"/>
    </source>
</evidence>
<protein>
    <submittedName>
        <fullName evidence="2">Uncharacterized protein</fullName>
    </submittedName>
</protein>
<reference evidence="2 3" key="1">
    <citation type="submission" date="2017-12" db="EMBL/GenBank/DDBJ databases">
        <title>Draft Genome sequences of multiple microbial strains isolated from spacecraft associated surfaces.</title>
        <authorList>
            <person name="Seuylemezian A."/>
            <person name="Vaishampayan P."/>
            <person name="Venkateswaran K."/>
        </authorList>
    </citation>
    <scope>NUCLEOTIDE SEQUENCE [LARGE SCALE GENOMIC DNA]</scope>
    <source>
        <strain evidence="2 3">2P01AA</strain>
    </source>
</reference>
<feature type="transmembrane region" description="Helical" evidence="1">
    <location>
        <begin position="40"/>
        <end position="57"/>
    </location>
</feature>
<keyword evidence="1" id="KW-1133">Transmembrane helix</keyword>
<dbReference type="Proteomes" id="UP000233553">
    <property type="component" value="Unassembled WGS sequence"/>
</dbReference>
<keyword evidence="1" id="KW-0812">Transmembrane</keyword>